<gene>
    <name evidence="1" type="ORF">AYO20_00250</name>
</gene>
<protein>
    <submittedName>
        <fullName evidence="1">Uncharacterized protein</fullName>
    </submittedName>
</protein>
<dbReference type="Proteomes" id="UP000185904">
    <property type="component" value="Unassembled WGS sequence"/>
</dbReference>
<comment type="caution">
    <text evidence="1">The sequence shown here is derived from an EMBL/GenBank/DDBJ whole genome shotgun (WGS) entry which is preliminary data.</text>
</comment>
<proteinExistence type="predicted"/>
<dbReference type="GeneID" id="34583677"/>
<accession>A0A178DGR2</accession>
<keyword evidence="2" id="KW-1185">Reference proteome</keyword>
<dbReference type="EMBL" id="LVCJ01000001">
    <property type="protein sequence ID" value="OAL40514.1"/>
    <property type="molecule type" value="Genomic_DNA"/>
</dbReference>
<name>A0A178DGR2_9EURO</name>
<organism evidence="1 2">
    <name type="scientific">Fonsecaea nubica</name>
    <dbReference type="NCBI Taxonomy" id="856822"/>
    <lineage>
        <taxon>Eukaryota</taxon>
        <taxon>Fungi</taxon>
        <taxon>Dikarya</taxon>
        <taxon>Ascomycota</taxon>
        <taxon>Pezizomycotina</taxon>
        <taxon>Eurotiomycetes</taxon>
        <taxon>Chaetothyriomycetidae</taxon>
        <taxon>Chaetothyriales</taxon>
        <taxon>Herpotrichiellaceae</taxon>
        <taxon>Fonsecaea</taxon>
    </lineage>
</organism>
<reference evidence="1 2" key="1">
    <citation type="submission" date="2016-03" db="EMBL/GenBank/DDBJ databases">
        <title>The draft genome sequence of Fonsecaea nubica causative agent of cutaneous subcutaneous infection in human host.</title>
        <authorList>
            <person name="Costa F."/>
            <person name="Sybren D.H."/>
            <person name="Raittz R.T."/>
            <person name="Weiss V.A."/>
            <person name="Leao A.C."/>
            <person name="Gomes R."/>
            <person name="De Souza E.M."/>
            <person name="Pedrosa F.O."/>
            <person name="Steffens M.B."/>
            <person name="Bombassaro A."/>
            <person name="Tadra-Sfeir M.Z."/>
            <person name="Moreno L.F."/>
            <person name="Najafzadeh M.J."/>
            <person name="Felipe M.S."/>
            <person name="Teixeira M."/>
            <person name="Sun J."/>
            <person name="Xi L."/>
            <person name="Castro M.A."/>
            <person name="Vicente V.A."/>
        </authorList>
    </citation>
    <scope>NUCLEOTIDE SEQUENCE [LARGE SCALE GENOMIC DNA]</scope>
    <source>
        <strain evidence="1 2">CBS 269.64</strain>
    </source>
</reference>
<dbReference type="RefSeq" id="XP_022505526.1">
    <property type="nucleotide sequence ID" value="XM_022638561.1"/>
</dbReference>
<dbReference type="OrthoDB" id="10404187at2759"/>
<evidence type="ECO:0000313" key="2">
    <source>
        <dbReference type="Proteomes" id="UP000185904"/>
    </source>
</evidence>
<dbReference type="AlphaFoldDB" id="A0A178DGR2"/>
<sequence length="214" mass="23468">MAATSSNNSAYNADSRQSMPRTAEEEVAVLSLCDFWIQTWQEHDAALALQQMRIKGAYLQITKGWNYVLTVGGVEGGLSDDTKIEAEEFRAALDNWQPSKWLNPRASSSHRPTRRVIGKAEAQCPATSTYRGNRGNKLPRLSGLARSTRSASVNKDGATPTVKSRVAKATLCRQVFQMTLRPSNKIKSARIRALLCETRTGMEGSNEGSGYSSP</sequence>
<evidence type="ECO:0000313" key="1">
    <source>
        <dbReference type="EMBL" id="OAL40514.1"/>
    </source>
</evidence>